<protein>
    <submittedName>
        <fullName evidence="1">Uncharacterized protein</fullName>
    </submittedName>
</protein>
<reference evidence="1 2" key="1">
    <citation type="submission" date="2014-04" db="EMBL/GenBank/DDBJ databases">
        <title>Evolutionary Origins and Diversification of the Mycorrhizal Mutualists.</title>
        <authorList>
            <consortium name="DOE Joint Genome Institute"/>
            <consortium name="Mycorrhizal Genomics Consortium"/>
            <person name="Kohler A."/>
            <person name="Kuo A."/>
            <person name="Nagy L.G."/>
            <person name="Floudas D."/>
            <person name="Copeland A."/>
            <person name="Barry K.W."/>
            <person name="Cichocki N."/>
            <person name="Veneault-Fourrey C."/>
            <person name="LaButti K."/>
            <person name="Lindquist E.A."/>
            <person name="Lipzen A."/>
            <person name="Lundell T."/>
            <person name="Morin E."/>
            <person name="Murat C."/>
            <person name="Riley R."/>
            <person name="Ohm R."/>
            <person name="Sun H."/>
            <person name="Tunlid A."/>
            <person name="Henrissat B."/>
            <person name="Grigoriev I.V."/>
            <person name="Hibbett D.S."/>
            <person name="Martin F."/>
        </authorList>
    </citation>
    <scope>NUCLEOTIDE SEQUENCE [LARGE SCALE GENOMIC DNA]</scope>
    <source>
        <strain evidence="1 2">MD-312</strain>
    </source>
</reference>
<proteinExistence type="predicted"/>
<dbReference type="HOGENOM" id="CLU_3055974_0_0_1"/>
<organism evidence="1 2">
    <name type="scientific">Hydnomerulius pinastri MD-312</name>
    <dbReference type="NCBI Taxonomy" id="994086"/>
    <lineage>
        <taxon>Eukaryota</taxon>
        <taxon>Fungi</taxon>
        <taxon>Dikarya</taxon>
        <taxon>Basidiomycota</taxon>
        <taxon>Agaricomycotina</taxon>
        <taxon>Agaricomycetes</taxon>
        <taxon>Agaricomycetidae</taxon>
        <taxon>Boletales</taxon>
        <taxon>Boletales incertae sedis</taxon>
        <taxon>Leucogyrophana</taxon>
    </lineage>
</organism>
<name>A0A0C9W3P8_9AGAM</name>
<dbReference type="AlphaFoldDB" id="A0A0C9W3P8"/>
<evidence type="ECO:0000313" key="1">
    <source>
        <dbReference type="EMBL" id="KIJ60883.1"/>
    </source>
</evidence>
<sequence length="54" mass="5967">TYVTGLELSLINAQWTFSGLTQQTGSIPSQVPIFVMNAGTFWDQPPEVIHLCTQ</sequence>
<keyword evidence="2" id="KW-1185">Reference proteome</keyword>
<dbReference type="EMBL" id="KN839868">
    <property type="protein sequence ID" value="KIJ60883.1"/>
    <property type="molecule type" value="Genomic_DNA"/>
</dbReference>
<feature type="non-terminal residue" evidence="1">
    <location>
        <position position="1"/>
    </location>
</feature>
<evidence type="ECO:0000313" key="2">
    <source>
        <dbReference type="Proteomes" id="UP000053820"/>
    </source>
</evidence>
<dbReference type="Proteomes" id="UP000053820">
    <property type="component" value="Unassembled WGS sequence"/>
</dbReference>
<gene>
    <name evidence="1" type="ORF">HYDPIDRAFT_116753</name>
</gene>
<accession>A0A0C9W3P8</accession>